<reference evidence="2" key="1">
    <citation type="journal article" date="2015" name="Nature">
        <title>Complex archaea that bridge the gap between prokaryotes and eukaryotes.</title>
        <authorList>
            <person name="Spang A."/>
            <person name="Saw J.H."/>
            <person name="Jorgensen S.L."/>
            <person name="Zaremba-Niedzwiedzka K."/>
            <person name="Martijn J."/>
            <person name="Lind A.E."/>
            <person name="van Eijk R."/>
            <person name="Schleper C."/>
            <person name="Guy L."/>
            <person name="Ettema T.J."/>
        </authorList>
    </citation>
    <scope>NUCLEOTIDE SEQUENCE</scope>
</reference>
<sequence>QGLLDADELTQLQGKAEQISEELVRIRSEADDAVEQLSLTQRALLEDDIAPVTMALEQIEGFAFARTSPAGQLVKKISSLPIVGRIFRFPANILDPSLFHADNFIGRKFVAYQRLLEQLEACSTTSAHARCRAPG</sequence>
<protein>
    <submittedName>
        <fullName evidence="2">Uncharacterized protein</fullName>
    </submittedName>
</protein>
<feature type="non-terminal residue" evidence="2">
    <location>
        <position position="1"/>
    </location>
</feature>
<name>A0A0F9LQP7_9ZZZZ</name>
<proteinExistence type="predicted"/>
<keyword evidence="1" id="KW-0175">Coiled coil</keyword>
<dbReference type="AlphaFoldDB" id="A0A0F9LQP7"/>
<organism evidence="2">
    <name type="scientific">marine sediment metagenome</name>
    <dbReference type="NCBI Taxonomy" id="412755"/>
    <lineage>
        <taxon>unclassified sequences</taxon>
        <taxon>metagenomes</taxon>
        <taxon>ecological metagenomes</taxon>
    </lineage>
</organism>
<feature type="coiled-coil region" evidence="1">
    <location>
        <begin position="9"/>
        <end position="36"/>
    </location>
</feature>
<gene>
    <name evidence="2" type="ORF">LCGC14_1185610</name>
</gene>
<evidence type="ECO:0000256" key="1">
    <source>
        <dbReference type="SAM" id="Coils"/>
    </source>
</evidence>
<comment type="caution">
    <text evidence="2">The sequence shown here is derived from an EMBL/GenBank/DDBJ whole genome shotgun (WGS) entry which is preliminary data.</text>
</comment>
<evidence type="ECO:0000313" key="2">
    <source>
        <dbReference type="EMBL" id="KKM95688.1"/>
    </source>
</evidence>
<dbReference type="EMBL" id="LAZR01005973">
    <property type="protein sequence ID" value="KKM95688.1"/>
    <property type="molecule type" value="Genomic_DNA"/>
</dbReference>
<accession>A0A0F9LQP7</accession>